<name>A0A1L9S4G2_9EURO</name>
<dbReference type="InterPro" id="IPR051678">
    <property type="entry name" value="AGP_Transferase"/>
</dbReference>
<feature type="domain" description="Aminoglycoside phosphotransferase" evidence="2">
    <location>
        <begin position="39"/>
        <end position="231"/>
    </location>
</feature>
<evidence type="ECO:0000313" key="4">
    <source>
        <dbReference type="Proteomes" id="UP000184188"/>
    </source>
</evidence>
<sequence length="364" mass="41259">MQQQSFYENNIPIAISQLRRDNQIPTLCQYFDGGQCRVFKVTFTDGESWAVRVPLFVRHASQDTVIQLLESEACILRELEMAGFSWAARLRGCSLTFDNAIGYPFVALTWIPGRQLSWSDEFPTRPLRNKILAQVAMLHASLIECTKETRGSSRKHFTRIIRNKARRVRDGLLPEITEQDCSDQMNILSNVLLPELDEAPFAVVHGDMSPQNILIDAQHNVTGIIDWGFSSKVPFQQAACFPRFLQLQNLDIAPSSTLLKDRETYIASVRCQKSPEVALKMIQVLSSDNADFQHCFLESIISKGMHRRLARNGWRLSSCEQGSNGKGNGNESRPSWSVQHHIFVCCIASLMMMLLAFYIRGWGS</sequence>
<evidence type="ECO:0000256" key="1">
    <source>
        <dbReference type="SAM" id="Phobius"/>
    </source>
</evidence>
<keyword evidence="1" id="KW-0812">Transmembrane</keyword>
<dbReference type="AlphaFoldDB" id="A0A1L9S4G2"/>
<keyword evidence="1" id="KW-1133">Transmembrane helix</keyword>
<gene>
    <name evidence="3" type="ORF">ASPZODRAFT_77818</name>
</gene>
<reference evidence="4" key="1">
    <citation type="journal article" date="2017" name="Genome Biol.">
        <title>Comparative genomics reveals high biological diversity and specific adaptations in the industrially and medically important fungal genus Aspergillus.</title>
        <authorList>
            <person name="de Vries R.P."/>
            <person name="Riley R."/>
            <person name="Wiebenga A."/>
            <person name="Aguilar-Osorio G."/>
            <person name="Amillis S."/>
            <person name="Uchima C.A."/>
            <person name="Anderluh G."/>
            <person name="Asadollahi M."/>
            <person name="Askin M."/>
            <person name="Barry K."/>
            <person name="Battaglia E."/>
            <person name="Bayram O."/>
            <person name="Benocci T."/>
            <person name="Braus-Stromeyer S.A."/>
            <person name="Caldana C."/>
            <person name="Canovas D."/>
            <person name="Cerqueira G.C."/>
            <person name="Chen F."/>
            <person name="Chen W."/>
            <person name="Choi C."/>
            <person name="Clum A."/>
            <person name="Dos Santos R.A."/>
            <person name="Damasio A.R."/>
            <person name="Diallinas G."/>
            <person name="Emri T."/>
            <person name="Fekete E."/>
            <person name="Flipphi M."/>
            <person name="Freyberg S."/>
            <person name="Gallo A."/>
            <person name="Gournas C."/>
            <person name="Habgood R."/>
            <person name="Hainaut M."/>
            <person name="Harispe M.L."/>
            <person name="Henrissat B."/>
            <person name="Hilden K.S."/>
            <person name="Hope R."/>
            <person name="Hossain A."/>
            <person name="Karabika E."/>
            <person name="Karaffa L."/>
            <person name="Karanyi Z."/>
            <person name="Krasevec N."/>
            <person name="Kuo A."/>
            <person name="Kusch H."/>
            <person name="LaButti K."/>
            <person name="Lagendijk E.L."/>
            <person name="Lapidus A."/>
            <person name="Levasseur A."/>
            <person name="Lindquist E."/>
            <person name="Lipzen A."/>
            <person name="Logrieco A.F."/>
            <person name="MacCabe A."/>
            <person name="Maekelae M.R."/>
            <person name="Malavazi I."/>
            <person name="Melin P."/>
            <person name="Meyer V."/>
            <person name="Mielnichuk N."/>
            <person name="Miskei M."/>
            <person name="Molnar A.P."/>
            <person name="Mule G."/>
            <person name="Ngan C.Y."/>
            <person name="Orejas M."/>
            <person name="Orosz E."/>
            <person name="Ouedraogo J.P."/>
            <person name="Overkamp K.M."/>
            <person name="Park H.-S."/>
            <person name="Perrone G."/>
            <person name="Piumi F."/>
            <person name="Punt P.J."/>
            <person name="Ram A.F."/>
            <person name="Ramon A."/>
            <person name="Rauscher S."/>
            <person name="Record E."/>
            <person name="Riano-Pachon D.M."/>
            <person name="Robert V."/>
            <person name="Roehrig J."/>
            <person name="Ruller R."/>
            <person name="Salamov A."/>
            <person name="Salih N.S."/>
            <person name="Samson R.A."/>
            <person name="Sandor E."/>
            <person name="Sanguinetti M."/>
            <person name="Schuetze T."/>
            <person name="Sepcic K."/>
            <person name="Shelest E."/>
            <person name="Sherlock G."/>
            <person name="Sophianopoulou V."/>
            <person name="Squina F.M."/>
            <person name="Sun H."/>
            <person name="Susca A."/>
            <person name="Todd R.B."/>
            <person name="Tsang A."/>
            <person name="Unkles S.E."/>
            <person name="van de Wiele N."/>
            <person name="van Rossen-Uffink D."/>
            <person name="Oliveira J.V."/>
            <person name="Vesth T.C."/>
            <person name="Visser J."/>
            <person name="Yu J.-H."/>
            <person name="Zhou M."/>
            <person name="Andersen M.R."/>
            <person name="Archer D.B."/>
            <person name="Baker S.E."/>
            <person name="Benoit I."/>
            <person name="Brakhage A.A."/>
            <person name="Braus G.H."/>
            <person name="Fischer R."/>
            <person name="Frisvad J.C."/>
            <person name="Goldman G.H."/>
            <person name="Houbraken J."/>
            <person name="Oakley B."/>
            <person name="Pocsi I."/>
            <person name="Scazzocchio C."/>
            <person name="Seiboth B."/>
            <person name="vanKuyk P.A."/>
            <person name="Wortman J."/>
            <person name="Dyer P.S."/>
            <person name="Grigoriev I.V."/>
        </authorList>
    </citation>
    <scope>NUCLEOTIDE SEQUENCE [LARGE SCALE GENOMIC DNA]</scope>
    <source>
        <strain evidence="4">CBS 506.65</strain>
    </source>
</reference>
<dbReference type="SUPFAM" id="SSF56112">
    <property type="entry name" value="Protein kinase-like (PK-like)"/>
    <property type="match status" value="1"/>
</dbReference>
<evidence type="ECO:0000313" key="3">
    <source>
        <dbReference type="EMBL" id="OJJ42057.1"/>
    </source>
</evidence>
<dbReference type="EMBL" id="KV878371">
    <property type="protein sequence ID" value="OJJ42057.1"/>
    <property type="molecule type" value="Genomic_DNA"/>
</dbReference>
<dbReference type="GeneID" id="34616659"/>
<feature type="transmembrane region" description="Helical" evidence="1">
    <location>
        <begin position="340"/>
        <end position="359"/>
    </location>
</feature>
<dbReference type="VEuPathDB" id="FungiDB:ASPZODRAFT_77818"/>
<accession>A0A1L9S4G2</accession>
<protein>
    <recommendedName>
        <fullName evidence="2">Aminoglycoside phosphotransferase domain-containing protein</fullName>
    </recommendedName>
</protein>
<proteinExistence type="predicted"/>
<dbReference type="OrthoDB" id="5327538at2759"/>
<dbReference type="RefSeq" id="XP_022576567.1">
    <property type="nucleotide sequence ID" value="XM_022730195.1"/>
</dbReference>
<dbReference type="InterPro" id="IPR011009">
    <property type="entry name" value="Kinase-like_dom_sf"/>
</dbReference>
<dbReference type="InterPro" id="IPR002575">
    <property type="entry name" value="Aminoglycoside_PTrfase"/>
</dbReference>
<dbReference type="Pfam" id="PF01636">
    <property type="entry name" value="APH"/>
    <property type="match status" value="1"/>
</dbReference>
<dbReference type="PANTHER" id="PTHR21310">
    <property type="entry name" value="AMINOGLYCOSIDE PHOSPHOTRANSFERASE-RELATED-RELATED"/>
    <property type="match status" value="1"/>
</dbReference>
<keyword evidence="1" id="KW-0472">Membrane</keyword>
<dbReference type="Proteomes" id="UP000184188">
    <property type="component" value="Unassembled WGS sequence"/>
</dbReference>
<keyword evidence="4" id="KW-1185">Reference proteome</keyword>
<evidence type="ECO:0000259" key="2">
    <source>
        <dbReference type="Pfam" id="PF01636"/>
    </source>
</evidence>
<dbReference type="Gene3D" id="3.90.1200.10">
    <property type="match status" value="1"/>
</dbReference>
<organism evidence="3 4">
    <name type="scientific">Penicilliopsis zonata CBS 506.65</name>
    <dbReference type="NCBI Taxonomy" id="1073090"/>
    <lineage>
        <taxon>Eukaryota</taxon>
        <taxon>Fungi</taxon>
        <taxon>Dikarya</taxon>
        <taxon>Ascomycota</taxon>
        <taxon>Pezizomycotina</taxon>
        <taxon>Eurotiomycetes</taxon>
        <taxon>Eurotiomycetidae</taxon>
        <taxon>Eurotiales</taxon>
        <taxon>Aspergillaceae</taxon>
        <taxon>Penicilliopsis</taxon>
    </lineage>
</organism>